<keyword evidence="2" id="KW-0378">Hydrolase</keyword>
<accession>A0ABZ0I8W3</accession>
<dbReference type="Pfam" id="PF00561">
    <property type="entry name" value="Abhydrolase_1"/>
    <property type="match status" value="1"/>
</dbReference>
<dbReference type="EMBL" id="CP136864">
    <property type="protein sequence ID" value="WOJ94531.1"/>
    <property type="molecule type" value="Genomic_DNA"/>
</dbReference>
<dbReference type="Gene3D" id="3.40.50.1820">
    <property type="entry name" value="alpha/beta hydrolase"/>
    <property type="match status" value="1"/>
</dbReference>
<gene>
    <name evidence="2" type="ORF">R0135_05045</name>
</gene>
<evidence type="ECO:0000313" key="3">
    <source>
        <dbReference type="Proteomes" id="UP001626537"/>
    </source>
</evidence>
<dbReference type="Proteomes" id="UP001626537">
    <property type="component" value="Chromosome"/>
</dbReference>
<evidence type="ECO:0000259" key="1">
    <source>
        <dbReference type="Pfam" id="PF00561"/>
    </source>
</evidence>
<dbReference type="GO" id="GO:0016787">
    <property type="term" value="F:hydrolase activity"/>
    <property type="evidence" value="ECO:0007669"/>
    <property type="project" value="UniProtKB-KW"/>
</dbReference>
<dbReference type="SUPFAM" id="SSF53474">
    <property type="entry name" value="alpha/beta-Hydrolases"/>
    <property type="match status" value="1"/>
</dbReference>
<reference evidence="2 3" key="1">
    <citation type="submission" date="2023-10" db="EMBL/GenBank/DDBJ databases">
        <title>Two novel species belonging to the OM43/NOR5 clade.</title>
        <authorList>
            <person name="Park M."/>
        </authorList>
    </citation>
    <scope>NUCLEOTIDE SEQUENCE [LARGE SCALE GENOMIC DNA]</scope>
    <source>
        <strain evidence="2 3">IMCC43200</strain>
    </source>
</reference>
<feature type="domain" description="AB hydrolase-1" evidence="1">
    <location>
        <begin position="22"/>
        <end position="264"/>
    </location>
</feature>
<sequence>MPNINANNISIEYESHGNPDNPTILLIMGLGTQLTGWPETFCESLVNHGYHVLRFDNRDIGLSSRLDQERMPNIPGLVIFKTLKLPVLSPYTLEDMAADAIGLMDALNIERAHIVGASMGGMIAQLIAAHYPQRTLSLTSIMSTTGHRSLPRADRDATRALLLKPDNPNDHASIVERNVRVRKALQSRTHPKDDAEIRQTAADAVARGGYYPAGVARQLAAIIVAKDRRRLLSTIDAPALVIHGEEDTLVKVECGIDTATHLPDCELRILPGMAHDLPTPLLQEIADGIHLNAQRA</sequence>
<protein>
    <submittedName>
        <fullName evidence="2">Alpha/beta hydrolase</fullName>
    </submittedName>
</protein>
<dbReference type="InterPro" id="IPR029058">
    <property type="entry name" value="AB_hydrolase_fold"/>
</dbReference>
<proteinExistence type="predicted"/>
<evidence type="ECO:0000313" key="2">
    <source>
        <dbReference type="EMBL" id="WOJ94531.1"/>
    </source>
</evidence>
<dbReference type="InterPro" id="IPR000073">
    <property type="entry name" value="AB_hydrolase_1"/>
</dbReference>
<name>A0ABZ0I8W3_9GAMM</name>
<keyword evidence="3" id="KW-1185">Reference proteome</keyword>
<dbReference type="PANTHER" id="PTHR43433">
    <property type="entry name" value="HYDROLASE, ALPHA/BETA FOLD FAMILY PROTEIN"/>
    <property type="match status" value="1"/>
</dbReference>
<dbReference type="InterPro" id="IPR050471">
    <property type="entry name" value="AB_hydrolase"/>
</dbReference>
<dbReference type="RefSeq" id="WP_407349167.1">
    <property type="nucleotide sequence ID" value="NZ_CP136864.1"/>
</dbReference>
<organism evidence="2 3">
    <name type="scientific">Congregibacter variabilis</name>
    <dbReference type="NCBI Taxonomy" id="3081200"/>
    <lineage>
        <taxon>Bacteria</taxon>
        <taxon>Pseudomonadati</taxon>
        <taxon>Pseudomonadota</taxon>
        <taxon>Gammaproteobacteria</taxon>
        <taxon>Cellvibrionales</taxon>
        <taxon>Halieaceae</taxon>
        <taxon>Congregibacter</taxon>
    </lineage>
</organism>
<dbReference type="PANTHER" id="PTHR43433:SF5">
    <property type="entry name" value="AB HYDROLASE-1 DOMAIN-CONTAINING PROTEIN"/>
    <property type="match status" value="1"/>
</dbReference>